<feature type="domain" description="CN hydrolase" evidence="2">
    <location>
        <begin position="6"/>
        <end position="262"/>
    </location>
</feature>
<evidence type="ECO:0000259" key="2">
    <source>
        <dbReference type="PROSITE" id="PS50263"/>
    </source>
</evidence>
<dbReference type="InterPro" id="IPR003010">
    <property type="entry name" value="C-N_Hydrolase"/>
</dbReference>
<dbReference type="RefSeq" id="XP_005783822.1">
    <property type="nucleotide sequence ID" value="XM_005783765.1"/>
</dbReference>
<name>A0A0D3K6K8_EMIH1</name>
<dbReference type="GO" id="GO:0016811">
    <property type="term" value="F:hydrolase activity, acting on carbon-nitrogen (but not peptide) bonds, in linear amides"/>
    <property type="evidence" value="ECO:0007669"/>
    <property type="project" value="UniProtKB-ARBA"/>
</dbReference>
<organism evidence="3 4">
    <name type="scientific">Emiliania huxleyi (strain CCMP1516)</name>
    <dbReference type="NCBI Taxonomy" id="280463"/>
    <lineage>
        <taxon>Eukaryota</taxon>
        <taxon>Haptista</taxon>
        <taxon>Haptophyta</taxon>
        <taxon>Prymnesiophyceae</taxon>
        <taxon>Isochrysidales</taxon>
        <taxon>Noelaerhabdaceae</taxon>
        <taxon>Emiliania</taxon>
    </lineage>
</organism>
<dbReference type="STRING" id="2903.R1D7M0"/>
<protein>
    <recommendedName>
        <fullName evidence="2">CN hydrolase domain-containing protein</fullName>
    </recommendedName>
</protein>
<dbReference type="PANTHER" id="PTHR43674">
    <property type="entry name" value="NITRILASE C965.09-RELATED"/>
    <property type="match status" value="1"/>
</dbReference>
<dbReference type="AlphaFoldDB" id="A0A0D3K6K8"/>
<evidence type="ECO:0000256" key="1">
    <source>
        <dbReference type="ARBA" id="ARBA00022801"/>
    </source>
</evidence>
<dbReference type="Pfam" id="PF00795">
    <property type="entry name" value="CN_hydrolase"/>
    <property type="match status" value="1"/>
</dbReference>
<dbReference type="PaxDb" id="2903-EOD31393"/>
<dbReference type="InterPro" id="IPR001110">
    <property type="entry name" value="UPF0012_CS"/>
</dbReference>
<keyword evidence="4" id="KW-1185">Reference proteome</keyword>
<sequence>MDGSDLRVALWQQKPPPRSSDPGIDWALKALDEAAAAAQDQGARLLILPELFLGGYRALSEAGEVCGLREGSPSIDRVASIARAHHLAIVLGFFERSANGRVQLYNSALAVDEDGRLAALYRKTHLFGSAEKAAFSPGERLGPIFELVGGVRCALLICYDIEFPEAVRSLALAGASLIITPTANFEPYSFVNQSIVRVRAFESHVSLVYANWAGDSQRVRAALEGHDDFYLRDRRPALYDQAAVRAAAPHKFEARRPRPLSTVKCIHGCCDDGQHGADAGEMLAYGRLWALHQLAPFADSGLRLAGVLGAAGPVDARPLCSLDWAVRLPLSLLLLVRPSASALLAAHVSNLLLWAVWMPMACSAQGS</sequence>
<reference evidence="3" key="2">
    <citation type="submission" date="2024-10" db="UniProtKB">
        <authorList>
            <consortium name="EnsemblProtists"/>
        </authorList>
    </citation>
    <scope>IDENTIFICATION</scope>
</reference>
<dbReference type="Proteomes" id="UP000013827">
    <property type="component" value="Unassembled WGS sequence"/>
</dbReference>
<evidence type="ECO:0000313" key="3">
    <source>
        <dbReference type="EnsemblProtists" id="EOD31393"/>
    </source>
</evidence>
<accession>A0A0D3K6K8</accession>
<evidence type="ECO:0000313" key="4">
    <source>
        <dbReference type="Proteomes" id="UP000013827"/>
    </source>
</evidence>
<dbReference type="GeneID" id="17276666"/>
<dbReference type="PROSITE" id="PS50263">
    <property type="entry name" value="CN_HYDROLASE"/>
    <property type="match status" value="1"/>
</dbReference>
<dbReference type="SUPFAM" id="SSF56317">
    <property type="entry name" value="Carbon-nitrogen hydrolase"/>
    <property type="match status" value="1"/>
</dbReference>
<dbReference type="KEGG" id="ehx:EMIHUDRAFT_456340"/>
<dbReference type="PANTHER" id="PTHR43674:SF2">
    <property type="entry name" value="BETA-UREIDOPROPIONASE"/>
    <property type="match status" value="1"/>
</dbReference>
<reference evidence="4" key="1">
    <citation type="journal article" date="2013" name="Nature">
        <title>Pan genome of the phytoplankton Emiliania underpins its global distribution.</title>
        <authorList>
            <person name="Read B.A."/>
            <person name="Kegel J."/>
            <person name="Klute M.J."/>
            <person name="Kuo A."/>
            <person name="Lefebvre S.C."/>
            <person name="Maumus F."/>
            <person name="Mayer C."/>
            <person name="Miller J."/>
            <person name="Monier A."/>
            <person name="Salamov A."/>
            <person name="Young J."/>
            <person name="Aguilar M."/>
            <person name="Claverie J.M."/>
            <person name="Frickenhaus S."/>
            <person name="Gonzalez K."/>
            <person name="Herman E.K."/>
            <person name="Lin Y.C."/>
            <person name="Napier J."/>
            <person name="Ogata H."/>
            <person name="Sarno A.F."/>
            <person name="Shmutz J."/>
            <person name="Schroeder D."/>
            <person name="de Vargas C."/>
            <person name="Verret F."/>
            <person name="von Dassow P."/>
            <person name="Valentin K."/>
            <person name="Van de Peer Y."/>
            <person name="Wheeler G."/>
            <person name="Dacks J.B."/>
            <person name="Delwiche C.F."/>
            <person name="Dyhrman S.T."/>
            <person name="Glockner G."/>
            <person name="John U."/>
            <person name="Richards T."/>
            <person name="Worden A.Z."/>
            <person name="Zhang X."/>
            <person name="Grigoriev I.V."/>
            <person name="Allen A.E."/>
            <person name="Bidle K."/>
            <person name="Borodovsky M."/>
            <person name="Bowler C."/>
            <person name="Brownlee C."/>
            <person name="Cock J.M."/>
            <person name="Elias M."/>
            <person name="Gladyshev V.N."/>
            <person name="Groth M."/>
            <person name="Guda C."/>
            <person name="Hadaegh A."/>
            <person name="Iglesias-Rodriguez M.D."/>
            <person name="Jenkins J."/>
            <person name="Jones B.M."/>
            <person name="Lawson T."/>
            <person name="Leese F."/>
            <person name="Lindquist E."/>
            <person name="Lobanov A."/>
            <person name="Lomsadze A."/>
            <person name="Malik S.B."/>
            <person name="Marsh M.E."/>
            <person name="Mackinder L."/>
            <person name="Mock T."/>
            <person name="Mueller-Roeber B."/>
            <person name="Pagarete A."/>
            <person name="Parker M."/>
            <person name="Probert I."/>
            <person name="Quesneville H."/>
            <person name="Raines C."/>
            <person name="Rensing S.A."/>
            <person name="Riano-Pachon D.M."/>
            <person name="Richier S."/>
            <person name="Rokitta S."/>
            <person name="Shiraiwa Y."/>
            <person name="Soanes D.M."/>
            <person name="van der Giezen M."/>
            <person name="Wahlund T.M."/>
            <person name="Williams B."/>
            <person name="Wilson W."/>
            <person name="Wolfe G."/>
            <person name="Wurch L.L."/>
        </authorList>
    </citation>
    <scope>NUCLEOTIDE SEQUENCE</scope>
</reference>
<dbReference type="PROSITE" id="PS01227">
    <property type="entry name" value="UPF0012"/>
    <property type="match status" value="1"/>
</dbReference>
<dbReference type="HOGENOM" id="CLU_788546_0_0_1"/>
<dbReference type="InterPro" id="IPR050345">
    <property type="entry name" value="Aliph_Amidase/BUP"/>
</dbReference>
<dbReference type="Gene3D" id="3.60.110.10">
    <property type="entry name" value="Carbon-nitrogen hydrolase"/>
    <property type="match status" value="1"/>
</dbReference>
<proteinExistence type="predicted"/>
<dbReference type="eggNOG" id="KOG0806">
    <property type="taxonomic scope" value="Eukaryota"/>
</dbReference>
<dbReference type="InterPro" id="IPR036526">
    <property type="entry name" value="C-N_Hydrolase_sf"/>
</dbReference>
<keyword evidence="1" id="KW-0378">Hydrolase</keyword>
<dbReference type="EnsemblProtists" id="EOD31393">
    <property type="protein sequence ID" value="EOD31393"/>
    <property type="gene ID" value="EMIHUDRAFT_456340"/>
</dbReference>